<dbReference type="GO" id="GO:0009888">
    <property type="term" value="P:tissue development"/>
    <property type="evidence" value="ECO:0007669"/>
    <property type="project" value="TreeGrafter"/>
</dbReference>
<comment type="caution">
    <text evidence="10">Lacks conserved residue(s) required for the propagation of feature annotation.</text>
</comment>
<evidence type="ECO:0000256" key="6">
    <source>
        <dbReference type="ARBA" id="ARBA00022869"/>
    </source>
</evidence>
<dbReference type="InterPro" id="IPR002049">
    <property type="entry name" value="LE_dom"/>
</dbReference>
<protein>
    <submittedName>
        <fullName evidence="13">Laminin EGF-like domain-containing protein</fullName>
    </submittedName>
</protein>
<dbReference type="Proteomes" id="UP000887569">
    <property type="component" value="Unplaced"/>
</dbReference>
<evidence type="ECO:0000313" key="13">
    <source>
        <dbReference type="WBParaSite" id="PgR162X_g005_t01"/>
    </source>
</evidence>
<organism evidence="12 13">
    <name type="scientific">Parascaris univalens</name>
    <name type="common">Nematode worm</name>
    <dbReference type="NCBI Taxonomy" id="6257"/>
    <lineage>
        <taxon>Eukaryota</taxon>
        <taxon>Metazoa</taxon>
        <taxon>Ecdysozoa</taxon>
        <taxon>Nematoda</taxon>
        <taxon>Chromadorea</taxon>
        <taxon>Rhabditida</taxon>
        <taxon>Spirurina</taxon>
        <taxon>Ascaridomorpha</taxon>
        <taxon>Ascaridoidea</taxon>
        <taxon>Ascarididae</taxon>
        <taxon>Parascaris</taxon>
    </lineage>
</organism>
<dbReference type="CDD" id="cd00055">
    <property type="entry name" value="EGF_Lam"/>
    <property type="match status" value="1"/>
</dbReference>
<dbReference type="AlphaFoldDB" id="A0A915CHL5"/>
<dbReference type="GO" id="GO:0009887">
    <property type="term" value="P:animal organ morphogenesis"/>
    <property type="evidence" value="ECO:0007669"/>
    <property type="project" value="TreeGrafter"/>
</dbReference>
<name>A0A915CHL5_PARUN</name>
<feature type="domain" description="Laminin EGF-like" evidence="11">
    <location>
        <begin position="23"/>
        <end position="72"/>
    </location>
</feature>
<evidence type="ECO:0000313" key="12">
    <source>
        <dbReference type="Proteomes" id="UP000887569"/>
    </source>
</evidence>
<dbReference type="PROSITE" id="PS50027">
    <property type="entry name" value="EGF_LAM_2"/>
    <property type="match status" value="1"/>
</dbReference>
<keyword evidence="3" id="KW-0272">Extracellular matrix</keyword>
<keyword evidence="4" id="KW-0732">Signal</keyword>
<dbReference type="GO" id="GO:0007411">
    <property type="term" value="P:axon guidance"/>
    <property type="evidence" value="ECO:0007669"/>
    <property type="project" value="TreeGrafter"/>
</dbReference>
<proteinExistence type="predicted"/>
<evidence type="ECO:0000259" key="11">
    <source>
        <dbReference type="PROSITE" id="PS50027"/>
    </source>
</evidence>
<evidence type="ECO:0000256" key="3">
    <source>
        <dbReference type="ARBA" id="ARBA00022530"/>
    </source>
</evidence>
<feature type="disulfide bond" evidence="10">
    <location>
        <begin position="42"/>
        <end position="51"/>
    </location>
</feature>
<accession>A0A915CHL5</accession>
<reference evidence="13" key="1">
    <citation type="submission" date="2022-11" db="UniProtKB">
        <authorList>
            <consortium name="WormBaseParasite"/>
        </authorList>
    </citation>
    <scope>IDENTIFICATION</scope>
</reference>
<dbReference type="PANTHER" id="PTHR10574:SF406">
    <property type="entry name" value="LAMININ SUBUNIT ALPHA 5"/>
    <property type="match status" value="1"/>
</dbReference>
<dbReference type="InterPro" id="IPR050440">
    <property type="entry name" value="Laminin/Netrin_ECM"/>
</dbReference>
<dbReference type="GO" id="GO:0005201">
    <property type="term" value="F:extracellular matrix structural constituent"/>
    <property type="evidence" value="ECO:0007669"/>
    <property type="project" value="TreeGrafter"/>
</dbReference>
<dbReference type="WBParaSite" id="PgR162X_g005_t01">
    <property type="protein sequence ID" value="PgR162X_g005_t01"/>
    <property type="gene ID" value="PgR162X_g005"/>
</dbReference>
<dbReference type="PROSITE" id="PS01248">
    <property type="entry name" value="EGF_LAM_1"/>
    <property type="match status" value="1"/>
</dbReference>
<evidence type="ECO:0000256" key="2">
    <source>
        <dbReference type="ARBA" id="ARBA00022525"/>
    </source>
</evidence>
<comment type="subcellular location">
    <subcellularLocation>
        <location evidence="1">Secreted</location>
        <location evidence="1">Extracellular space</location>
        <location evidence="1">Extracellular matrix</location>
        <location evidence="1">Basement membrane</location>
    </subcellularLocation>
</comment>
<evidence type="ECO:0000256" key="7">
    <source>
        <dbReference type="ARBA" id="ARBA00023157"/>
    </source>
</evidence>
<keyword evidence="7 10" id="KW-1015">Disulfide bond</keyword>
<keyword evidence="12" id="KW-1185">Reference proteome</keyword>
<evidence type="ECO:0000256" key="5">
    <source>
        <dbReference type="ARBA" id="ARBA00022737"/>
    </source>
</evidence>
<keyword evidence="8" id="KW-0325">Glycoprotein</keyword>
<keyword evidence="5" id="KW-0677">Repeat</keyword>
<dbReference type="GO" id="GO:0005604">
    <property type="term" value="C:basement membrane"/>
    <property type="evidence" value="ECO:0007669"/>
    <property type="project" value="UniProtKB-SubCell"/>
</dbReference>
<dbReference type="InterPro" id="IPR056863">
    <property type="entry name" value="LMN_ATRN_NET-like_EGF"/>
</dbReference>
<evidence type="ECO:0000256" key="10">
    <source>
        <dbReference type="PROSITE-ProRule" id="PRU00460"/>
    </source>
</evidence>
<keyword evidence="9 10" id="KW-0424">Laminin EGF-like domain</keyword>
<dbReference type="SMART" id="SM00180">
    <property type="entry name" value="EGF_Lam"/>
    <property type="match status" value="1"/>
</dbReference>
<dbReference type="Gene3D" id="2.10.25.10">
    <property type="entry name" value="Laminin"/>
    <property type="match status" value="1"/>
</dbReference>
<keyword evidence="2" id="KW-0964">Secreted</keyword>
<evidence type="ECO:0000256" key="1">
    <source>
        <dbReference type="ARBA" id="ARBA00004302"/>
    </source>
</evidence>
<dbReference type="Pfam" id="PF24973">
    <property type="entry name" value="EGF_LMN_ATRN"/>
    <property type="match status" value="1"/>
</dbReference>
<evidence type="ECO:0000256" key="8">
    <source>
        <dbReference type="ARBA" id="ARBA00023180"/>
    </source>
</evidence>
<evidence type="ECO:0000256" key="9">
    <source>
        <dbReference type="ARBA" id="ARBA00023292"/>
    </source>
</evidence>
<dbReference type="FunFam" id="2.10.25.10:FF:000106">
    <property type="entry name" value="Heparan sulfate proteoglycan 2"/>
    <property type="match status" value="1"/>
</dbReference>
<dbReference type="PANTHER" id="PTHR10574">
    <property type="entry name" value="NETRIN/LAMININ-RELATED"/>
    <property type="match status" value="1"/>
</dbReference>
<dbReference type="SUPFAM" id="SSF57196">
    <property type="entry name" value="EGF/Laminin"/>
    <property type="match status" value="1"/>
</dbReference>
<sequence length="101" mass="10971">FQQCASGYYRVASGRYLGACVPCECNGHSGSCDADTGICYDCQHETYGDHCKLCREGFYGNATTANPYSCLPCACPHPSASNNFALSCQVRFMFSLAFYSV</sequence>
<keyword evidence="6" id="KW-0084">Basement membrane</keyword>
<evidence type="ECO:0000256" key="4">
    <source>
        <dbReference type="ARBA" id="ARBA00022729"/>
    </source>
</evidence>